<evidence type="ECO:0000313" key="2">
    <source>
        <dbReference type="Proteomes" id="UP001169458"/>
    </source>
</evidence>
<dbReference type="Proteomes" id="UP001169458">
    <property type="component" value="Unassembled WGS sequence"/>
</dbReference>
<name>A0ABT7VIT4_9BACE</name>
<sequence>MDTNHNLQNIVERSMAIRNKYHKLEVTLHGEKWNLTEDALAFITDASLVGRNIMSIQNRWPNQDDKNILRSKIGECIWWLIVLAERSDIDVIDAINEFIQNTEKILDATEPLP</sequence>
<organism evidence="1 2">
    <name type="scientific">Bacteroides gallinaceum</name>
    <dbReference type="NCBI Taxonomy" id="1462571"/>
    <lineage>
        <taxon>Bacteria</taxon>
        <taxon>Pseudomonadati</taxon>
        <taxon>Bacteroidota</taxon>
        <taxon>Bacteroidia</taxon>
        <taxon>Bacteroidales</taxon>
        <taxon>Bacteroidaceae</taxon>
        <taxon>Bacteroides</taxon>
    </lineage>
</organism>
<reference evidence="2" key="2">
    <citation type="submission" date="2023-07" db="EMBL/GenBank/DDBJ databases">
        <title>Identification and characterization of horizontal gene transfer across gut microbiota members of farm animals based on homology search.</title>
        <authorList>
            <person name="Schwarzerova J."/>
            <person name="Nykrynova M."/>
            <person name="Jureckova K."/>
            <person name="Cejkova D."/>
            <person name="Rychlik I."/>
        </authorList>
    </citation>
    <scope>NUCLEOTIDE SEQUENCE [LARGE SCALE GENOMIC DNA]</scope>
    <source>
        <strain evidence="2">109_WCHN</strain>
    </source>
</reference>
<comment type="caution">
    <text evidence="1">The sequence shown here is derived from an EMBL/GenBank/DDBJ whole genome shotgun (WGS) entry which is preliminary data.</text>
</comment>
<keyword evidence="2" id="KW-1185">Reference proteome</keyword>
<protein>
    <submittedName>
        <fullName evidence="1">MazG-like protein</fullName>
    </submittedName>
</protein>
<dbReference type="EMBL" id="JAUDEN010000033">
    <property type="protein sequence ID" value="MDM8326221.1"/>
    <property type="molecule type" value="Genomic_DNA"/>
</dbReference>
<gene>
    <name evidence="1" type="ORF">QUW60_13460</name>
</gene>
<reference evidence="1 2" key="1">
    <citation type="submission" date="2023-06" db="EMBL/GenBank/DDBJ databases">
        <authorList>
            <person name="Zeman M."/>
            <person name="Kubasova T."/>
            <person name="Jahodarova E."/>
            <person name="Nykrynova M."/>
            <person name="Rychlik I."/>
        </authorList>
    </citation>
    <scope>NUCLEOTIDE SEQUENCE [LARGE SCALE GENOMIC DNA]</scope>
    <source>
        <strain evidence="1 2">109_WCHN</strain>
    </source>
</reference>
<accession>A0ABT7VIT4</accession>
<proteinExistence type="predicted"/>
<dbReference type="RefSeq" id="WP_289561096.1">
    <property type="nucleotide sequence ID" value="NZ_JAUDEN010000033.1"/>
</dbReference>
<evidence type="ECO:0000313" key="1">
    <source>
        <dbReference type="EMBL" id="MDM8326221.1"/>
    </source>
</evidence>